<evidence type="ECO:0000256" key="1">
    <source>
        <dbReference type="SAM" id="Phobius"/>
    </source>
</evidence>
<feature type="transmembrane region" description="Helical" evidence="1">
    <location>
        <begin position="96"/>
        <end position="116"/>
    </location>
</feature>
<name>A0A7X6GYE1_9RHOB</name>
<keyword evidence="1" id="KW-0812">Transmembrane</keyword>
<evidence type="ECO:0000313" key="3">
    <source>
        <dbReference type="Proteomes" id="UP000526408"/>
    </source>
</evidence>
<proteinExistence type="predicted"/>
<dbReference type="Pfam" id="PF20358">
    <property type="entry name" value="DUF6653"/>
    <property type="match status" value="1"/>
</dbReference>
<dbReference type="EMBL" id="JAAZQQ010000002">
    <property type="protein sequence ID" value="NKX44628.1"/>
    <property type="molecule type" value="Genomic_DNA"/>
</dbReference>
<keyword evidence="1" id="KW-1133">Transmembrane helix</keyword>
<evidence type="ECO:0000313" key="2">
    <source>
        <dbReference type="EMBL" id="NKX44628.1"/>
    </source>
</evidence>
<keyword evidence="1" id="KW-0472">Membrane</keyword>
<comment type="caution">
    <text evidence="2">The sequence shown here is derived from an EMBL/GenBank/DDBJ whole genome shotgun (WGS) entry which is preliminary data.</text>
</comment>
<sequence length="155" mass="17625">MLSGQDDDAWARHTHPLSVWTRIGLGLPVLILAGWSRVWIGPWWLLAMAAAVLFLWLNPRMTPVPRSTDNWGARAVLGERRWVRTRRSDLPPWHRTVPLVLALGSACGHVAVLYGVVVLDPYWTALGYATGMLCKLWYLDRMVWLDRDMAQNPDA</sequence>
<dbReference type="Proteomes" id="UP000526408">
    <property type="component" value="Unassembled WGS sequence"/>
</dbReference>
<feature type="transmembrane region" description="Helical" evidence="1">
    <location>
        <begin position="122"/>
        <end position="139"/>
    </location>
</feature>
<dbReference type="AlphaFoldDB" id="A0A7X6GYE1"/>
<reference evidence="2 3" key="1">
    <citation type="submission" date="2020-04" db="EMBL/GenBank/DDBJ databases">
        <authorList>
            <person name="Yoon J."/>
        </authorList>
    </citation>
    <scope>NUCLEOTIDE SEQUENCE [LARGE SCALE GENOMIC DNA]</scope>
    <source>
        <strain evidence="2 3">KMU-115</strain>
    </source>
</reference>
<gene>
    <name evidence="2" type="ORF">HCU73_08505</name>
</gene>
<dbReference type="InterPro" id="IPR046595">
    <property type="entry name" value="DUF6653"/>
</dbReference>
<keyword evidence="3" id="KW-1185">Reference proteome</keyword>
<feature type="transmembrane region" description="Helical" evidence="1">
    <location>
        <begin position="38"/>
        <end position="57"/>
    </location>
</feature>
<protein>
    <submittedName>
        <fullName evidence="2">Uncharacterized protein</fullName>
    </submittedName>
</protein>
<organism evidence="2 3">
    <name type="scientific">Roseicyclus persicicus</name>
    <dbReference type="NCBI Taxonomy" id="2650661"/>
    <lineage>
        <taxon>Bacteria</taxon>
        <taxon>Pseudomonadati</taxon>
        <taxon>Pseudomonadota</taxon>
        <taxon>Alphaproteobacteria</taxon>
        <taxon>Rhodobacterales</taxon>
        <taxon>Roseobacteraceae</taxon>
        <taxon>Roseicyclus</taxon>
    </lineage>
</organism>
<accession>A0A7X6GYE1</accession>